<dbReference type="STRING" id="323098.Nwi_0824"/>
<dbReference type="Pfam" id="PF12728">
    <property type="entry name" value="HTH_17"/>
    <property type="match status" value="1"/>
</dbReference>
<evidence type="ECO:0000259" key="2">
    <source>
        <dbReference type="Pfam" id="PF12728"/>
    </source>
</evidence>
<dbReference type="InterPro" id="IPR009061">
    <property type="entry name" value="DNA-bd_dom_put_sf"/>
</dbReference>
<dbReference type="Gene3D" id="1.10.10.10">
    <property type="entry name" value="Winged helix-like DNA-binding domain superfamily/Winged helix DNA-binding domain"/>
    <property type="match status" value="1"/>
</dbReference>
<dbReference type="AlphaFoldDB" id="Q3SUF2"/>
<name>Q3SUF2_NITWN</name>
<dbReference type="InterPro" id="IPR041657">
    <property type="entry name" value="HTH_17"/>
</dbReference>
<feature type="region of interest" description="Disordered" evidence="1">
    <location>
        <begin position="1"/>
        <end position="29"/>
    </location>
</feature>
<dbReference type="EMBL" id="CP000115">
    <property type="protein sequence ID" value="ABA04089.1"/>
    <property type="molecule type" value="Genomic_DNA"/>
</dbReference>
<organism evidence="3 4">
    <name type="scientific">Nitrobacter winogradskyi (strain ATCC 25391 / DSM 10237 / CIP 104748 / NCIMB 11846 / Nb-255)</name>
    <dbReference type="NCBI Taxonomy" id="323098"/>
    <lineage>
        <taxon>Bacteria</taxon>
        <taxon>Pseudomonadati</taxon>
        <taxon>Pseudomonadota</taxon>
        <taxon>Alphaproteobacteria</taxon>
        <taxon>Hyphomicrobiales</taxon>
        <taxon>Nitrobacteraceae</taxon>
        <taxon>Nitrobacter</taxon>
    </lineage>
</organism>
<keyword evidence="4" id="KW-1185">Reference proteome</keyword>
<dbReference type="KEGG" id="nwi:Nwi_0824"/>
<dbReference type="Proteomes" id="UP000002531">
    <property type="component" value="Chromosome"/>
</dbReference>
<evidence type="ECO:0000313" key="3">
    <source>
        <dbReference type="EMBL" id="ABA04089.1"/>
    </source>
</evidence>
<reference evidence="3 4" key="1">
    <citation type="journal article" date="2006" name="Appl. Environ. Microbiol.">
        <title>Genome sequence of the chemolithoautotrophic nitrite-oxidizing bacterium Nitrobacter winogradskyi Nb-255.</title>
        <authorList>
            <person name="Starkenburg S.R."/>
            <person name="Chain P.S."/>
            <person name="Sayavedra-Soto L.A."/>
            <person name="Hauser L."/>
            <person name="Land M.L."/>
            <person name="Larimer F.W."/>
            <person name="Malfatti S.A."/>
            <person name="Klotz M.G."/>
            <person name="Bottomley P.J."/>
            <person name="Arp D.J."/>
            <person name="Hickey W.J."/>
        </authorList>
    </citation>
    <scope>NUCLEOTIDE SEQUENCE [LARGE SCALE GENOMIC DNA]</scope>
    <source>
        <strain evidence="4">ATCC 25391 / DSM 10237 / CIP 104748 / NCIMB 11846 / Nb-255</strain>
    </source>
</reference>
<dbReference type="HOGENOM" id="CLU_180003_0_0_5"/>
<feature type="domain" description="Helix-turn-helix" evidence="2">
    <location>
        <begin position="38"/>
        <end position="85"/>
    </location>
</feature>
<evidence type="ECO:0000256" key="1">
    <source>
        <dbReference type="SAM" id="MobiDB-lite"/>
    </source>
</evidence>
<evidence type="ECO:0000313" key="4">
    <source>
        <dbReference type="Proteomes" id="UP000002531"/>
    </source>
</evidence>
<dbReference type="eggNOG" id="ENOG50337AK">
    <property type="taxonomic scope" value="Bacteria"/>
</dbReference>
<accession>Q3SUF2</accession>
<protein>
    <recommendedName>
        <fullName evidence="2">Helix-turn-helix domain-containing protein</fullName>
    </recommendedName>
</protein>
<gene>
    <name evidence="3" type="ordered locus">Nwi_0824</name>
</gene>
<sequence>MVPLRSSEPQGHKETGMDDQVNAQRNGAASAELMQGWMGRREVAEALGISTATLQRWQTRRIGPPCVRIGRRVFYRADAFREWMISQERGPVVSKRTGSAR</sequence>
<proteinExistence type="predicted"/>
<dbReference type="SUPFAM" id="SSF46955">
    <property type="entry name" value="Putative DNA-binding domain"/>
    <property type="match status" value="1"/>
</dbReference>
<dbReference type="InterPro" id="IPR036388">
    <property type="entry name" value="WH-like_DNA-bd_sf"/>
</dbReference>